<name>A0AAD6YGT5_9AGAR</name>
<dbReference type="EMBL" id="JARJCW010000031">
    <property type="protein sequence ID" value="KAJ7209133.1"/>
    <property type="molecule type" value="Genomic_DNA"/>
</dbReference>
<proteinExistence type="predicted"/>
<comment type="caution">
    <text evidence="1">The sequence shown here is derived from an EMBL/GenBank/DDBJ whole genome shotgun (WGS) entry which is preliminary data.</text>
</comment>
<keyword evidence="2" id="KW-1185">Reference proteome</keyword>
<organism evidence="1 2">
    <name type="scientific">Mycena pura</name>
    <dbReference type="NCBI Taxonomy" id="153505"/>
    <lineage>
        <taxon>Eukaryota</taxon>
        <taxon>Fungi</taxon>
        <taxon>Dikarya</taxon>
        <taxon>Basidiomycota</taxon>
        <taxon>Agaricomycotina</taxon>
        <taxon>Agaricomycetes</taxon>
        <taxon>Agaricomycetidae</taxon>
        <taxon>Agaricales</taxon>
        <taxon>Marasmiineae</taxon>
        <taxon>Mycenaceae</taxon>
        <taxon>Mycena</taxon>
    </lineage>
</organism>
<reference evidence="1" key="1">
    <citation type="submission" date="2023-03" db="EMBL/GenBank/DDBJ databases">
        <title>Massive genome expansion in bonnet fungi (Mycena s.s.) driven by repeated elements and novel gene families across ecological guilds.</title>
        <authorList>
            <consortium name="Lawrence Berkeley National Laboratory"/>
            <person name="Harder C.B."/>
            <person name="Miyauchi S."/>
            <person name="Viragh M."/>
            <person name="Kuo A."/>
            <person name="Thoen E."/>
            <person name="Andreopoulos B."/>
            <person name="Lu D."/>
            <person name="Skrede I."/>
            <person name="Drula E."/>
            <person name="Henrissat B."/>
            <person name="Morin E."/>
            <person name="Kohler A."/>
            <person name="Barry K."/>
            <person name="LaButti K."/>
            <person name="Morin E."/>
            <person name="Salamov A."/>
            <person name="Lipzen A."/>
            <person name="Mereny Z."/>
            <person name="Hegedus B."/>
            <person name="Baldrian P."/>
            <person name="Stursova M."/>
            <person name="Weitz H."/>
            <person name="Taylor A."/>
            <person name="Grigoriev I.V."/>
            <person name="Nagy L.G."/>
            <person name="Martin F."/>
            <person name="Kauserud H."/>
        </authorList>
    </citation>
    <scope>NUCLEOTIDE SEQUENCE</scope>
    <source>
        <strain evidence="1">9144</strain>
    </source>
</reference>
<dbReference type="Proteomes" id="UP001219525">
    <property type="component" value="Unassembled WGS sequence"/>
</dbReference>
<evidence type="ECO:0000313" key="2">
    <source>
        <dbReference type="Proteomes" id="UP001219525"/>
    </source>
</evidence>
<accession>A0AAD6YGT5</accession>
<evidence type="ECO:0000313" key="1">
    <source>
        <dbReference type="EMBL" id="KAJ7209133.1"/>
    </source>
</evidence>
<dbReference type="AlphaFoldDB" id="A0AAD6YGT5"/>
<protein>
    <submittedName>
        <fullName evidence="1">Uncharacterized protein</fullName>
    </submittedName>
</protein>
<sequence>MLALADGVAGVSLEKVAASDADPDFLVLIAHDLSVRAALPVLPASLRGWKASGLKARTVWNFVDRANPAFMLGPTNTTAR</sequence>
<gene>
    <name evidence="1" type="ORF">GGX14DRAFT_566311</name>
</gene>